<dbReference type="PATRIC" id="fig|1235802.3.peg.4207"/>
<reference evidence="2 3" key="1">
    <citation type="journal article" date="2014" name="Genome Announc.">
        <title>Draft genome sequences of the altered schaedler flora, a defined bacterial community from gnotobiotic mice.</title>
        <authorList>
            <person name="Wannemuehler M.J."/>
            <person name="Overstreet A.M."/>
            <person name="Ward D.V."/>
            <person name="Phillips G.J."/>
        </authorList>
    </citation>
    <scope>NUCLEOTIDE SEQUENCE [LARGE SCALE GENOMIC DNA]</scope>
    <source>
        <strain evidence="2 3">ASF492</strain>
    </source>
</reference>
<dbReference type="OrthoDB" id="1775972at2"/>
<dbReference type="Gene3D" id="2.60.40.10">
    <property type="entry name" value="Immunoglobulins"/>
    <property type="match status" value="1"/>
</dbReference>
<dbReference type="InterPro" id="IPR013783">
    <property type="entry name" value="Ig-like_fold"/>
</dbReference>
<name>N2A317_9FIRM</name>
<dbReference type="STRING" id="1235802.C823_03977"/>
<dbReference type="Pfam" id="PF02368">
    <property type="entry name" value="Big_2"/>
    <property type="match status" value="1"/>
</dbReference>
<dbReference type="Gene3D" id="2.60.40.1080">
    <property type="match status" value="1"/>
</dbReference>
<comment type="caution">
    <text evidence="2">The sequence shown here is derived from an EMBL/GenBank/DDBJ whole genome shotgun (WGS) entry which is preliminary data.</text>
</comment>
<accession>N2A317</accession>
<dbReference type="AlphaFoldDB" id="N2A317"/>
<dbReference type="eggNOG" id="COG5492">
    <property type="taxonomic scope" value="Bacteria"/>
</dbReference>
<dbReference type="Proteomes" id="UP000012589">
    <property type="component" value="Unassembled WGS sequence"/>
</dbReference>
<keyword evidence="3" id="KW-1185">Reference proteome</keyword>
<gene>
    <name evidence="2" type="ORF">C823_03977</name>
</gene>
<sequence>MDEDALAKQAENSNLPLLLLEGHFDKGMAKLTWMNAGDDVVYEVYQSLCNGKKIYKKVGETSKRSFTAKAPDKDKAYKYFVAAYKYMDGDKVYTAKALNVHIAFPGFKQTNAKAVSVESADVTIKKGGKTKIKAMQTAENKKKKIVNHVAALRYVTSDESIATVNKNGVIKARKKGTCTVYVIANNGVRKAVAVKVK</sequence>
<dbReference type="InterPro" id="IPR008964">
    <property type="entry name" value="Invasin/intimin_cell_adhesion"/>
</dbReference>
<evidence type="ECO:0000259" key="1">
    <source>
        <dbReference type="Pfam" id="PF02368"/>
    </source>
</evidence>
<dbReference type="InterPro" id="IPR003343">
    <property type="entry name" value="Big_2"/>
</dbReference>
<evidence type="ECO:0000313" key="2">
    <source>
        <dbReference type="EMBL" id="EMZ22596.1"/>
    </source>
</evidence>
<dbReference type="SUPFAM" id="SSF49373">
    <property type="entry name" value="Invasin/intimin cell-adhesion fragments"/>
    <property type="match status" value="1"/>
</dbReference>
<evidence type="ECO:0000313" key="3">
    <source>
        <dbReference type="Proteomes" id="UP000012589"/>
    </source>
</evidence>
<protein>
    <recommendedName>
        <fullName evidence="1">BIG2 domain-containing protein</fullName>
    </recommendedName>
</protein>
<dbReference type="HOGENOM" id="CLU_1382301_0_0_9"/>
<feature type="domain" description="BIG2" evidence="1">
    <location>
        <begin position="113"/>
        <end position="192"/>
    </location>
</feature>
<organism evidence="2 3">
    <name type="scientific">Eubacterium plexicaudatum ASF492</name>
    <dbReference type="NCBI Taxonomy" id="1235802"/>
    <lineage>
        <taxon>Bacteria</taxon>
        <taxon>Bacillati</taxon>
        <taxon>Bacillota</taxon>
        <taxon>Clostridia</taxon>
        <taxon>Eubacteriales</taxon>
        <taxon>Eubacteriaceae</taxon>
        <taxon>Eubacterium</taxon>
    </lineage>
</organism>
<proteinExistence type="predicted"/>
<dbReference type="EMBL" id="AQFT01000120">
    <property type="protein sequence ID" value="EMZ22596.1"/>
    <property type="molecule type" value="Genomic_DNA"/>
</dbReference>